<gene>
    <name evidence="2" type="ORF">BHS01_06620</name>
</gene>
<name>A0A7L4WFG2_9LACT</name>
<dbReference type="AlphaFoldDB" id="A0A7L4WFG2"/>
<accession>A0A7L4WFG2</accession>
<organism evidence="2 3">
    <name type="scientific">Pseudolactococcus paracarnosus</name>
    <dbReference type="NCBI Taxonomy" id="2749962"/>
    <lineage>
        <taxon>Bacteria</taxon>
        <taxon>Bacillati</taxon>
        <taxon>Bacillota</taxon>
        <taxon>Bacilli</taxon>
        <taxon>Lactobacillales</taxon>
        <taxon>Streptococcaceae</taxon>
        <taxon>Pseudolactococcus</taxon>
    </lineage>
</organism>
<dbReference type="InterPro" id="IPR027417">
    <property type="entry name" value="P-loop_NTPase"/>
</dbReference>
<evidence type="ECO:0000259" key="1">
    <source>
        <dbReference type="Pfam" id="PF07693"/>
    </source>
</evidence>
<dbReference type="SUPFAM" id="SSF52540">
    <property type="entry name" value="P-loop containing nucleoside triphosphate hydrolases"/>
    <property type="match status" value="1"/>
</dbReference>
<protein>
    <recommendedName>
        <fullName evidence="1">KAP NTPase domain-containing protein</fullName>
    </recommendedName>
</protein>
<feature type="domain" description="KAP NTPase" evidence="1">
    <location>
        <begin position="29"/>
        <end position="221"/>
    </location>
</feature>
<evidence type="ECO:0000313" key="2">
    <source>
        <dbReference type="EMBL" id="QDJ28213.1"/>
    </source>
</evidence>
<proteinExistence type="predicted"/>
<evidence type="ECO:0000313" key="3">
    <source>
        <dbReference type="Proteomes" id="UP000516280"/>
    </source>
</evidence>
<sequence length="226" mass="26637">MHVFFLCVNYTIMTLRFKDNIKYVGTTYENIVKEFKKKYFVFYFNSWEHDLYNNPMESLIGELLMKIASEIDLETKETTIKNDVKDRLKEVGSKVLSRVIKKITADIIEIEDFTEPKKDNTPKITSIRSQKEAVNNLLQELSNITGKRILIIVDELDRCKPSYAVELLEVVKHFFTHDDVVFLFGTNKSELEHTIRSLYGQGFNGYKYLNRFFDFEFSLPSIDNMY</sequence>
<dbReference type="EMBL" id="CP017195">
    <property type="protein sequence ID" value="QDJ28213.1"/>
    <property type="molecule type" value="Genomic_DNA"/>
</dbReference>
<dbReference type="Gene3D" id="3.40.50.300">
    <property type="entry name" value="P-loop containing nucleotide triphosphate hydrolases"/>
    <property type="match status" value="1"/>
</dbReference>
<dbReference type="Pfam" id="PF07693">
    <property type="entry name" value="KAP_NTPase"/>
    <property type="match status" value="1"/>
</dbReference>
<dbReference type="KEGG" id="lpaa:BHS01_06620"/>
<dbReference type="InterPro" id="IPR011646">
    <property type="entry name" value="KAP_P-loop"/>
</dbReference>
<dbReference type="Proteomes" id="UP000516280">
    <property type="component" value="Chromosome"/>
</dbReference>
<reference evidence="2 3" key="1">
    <citation type="submission" date="2016-09" db="EMBL/GenBank/DDBJ databases">
        <title>Lactic acid bacteria from MAP meat Genome sequencing and assembly.</title>
        <authorList>
            <person name="Behr J."/>
            <person name="Hilgarth M."/>
            <person name="Vogel R.F."/>
        </authorList>
    </citation>
    <scope>NUCLEOTIDE SEQUENCE [LARGE SCALE GENOMIC DNA]</scope>
    <source>
        <strain evidence="2 3">TMW21615</strain>
    </source>
</reference>